<dbReference type="PANTHER" id="PTHR30487:SF0">
    <property type="entry name" value="PREPILIN LEADER PEPTIDASE_N-METHYLTRANSFERASE-RELATED"/>
    <property type="match status" value="1"/>
</dbReference>
<feature type="transmembrane region" description="Helical" evidence="2">
    <location>
        <begin position="45"/>
        <end position="69"/>
    </location>
</feature>
<name>A0ABM7WP06_9BACT</name>
<keyword evidence="2" id="KW-0812">Transmembrane</keyword>
<organism evidence="4 5">
    <name type="scientific">Anaeromyxobacter oryzae</name>
    <dbReference type="NCBI Taxonomy" id="2918170"/>
    <lineage>
        <taxon>Bacteria</taxon>
        <taxon>Pseudomonadati</taxon>
        <taxon>Myxococcota</taxon>
        <taxon>Myxococcia</taxon>
        <taxon>Myxococcales</taxon>
        <taxon>Cystobacterineae</taxon>
        <taxon>Anaeromyxobacteraceae</taxon>
        <taxon>Anaeromyxobacter</taxon>
    </lineage>
</organism>
<protein>
    <recommendedName>
        <fullName evidence="3">Prepilin type IV endopeptidase peptidase domain-containing protein</fullName>
    </recommendedName>
</protein>
<sequence>MAYPTVIAALCGALLIAAALSDALYRRIPNALGLAVLAAGLASQGVAHGGAGVGAGLAAAVITGALLWVPWQLRMMGGGDLKLAAAAAAWVGTEGLPRFLLATALVGGVLSISVALKGARGTSLAPSTSPLAAALASRFATARRGLTVPYGVAIAAGAAYAVLSGGAS</sequence>
<proteinExistence type="inferred from homology"/>
<evidence type="ECO:0000256" key="1">
    <source>
        <dbReference type="ARBA" id="ARBA00005801"/>
    </source>
</evidence>
<evidence type="ECO:0000256" key="2">
    <source>
        <dbReference type="SAM" id="Phobius"/>
    </source>
</evidence>
<dbReference type="EMBL" id="AP025591">
    <property type="protein sequence ID" value="BDG01203.1"/>
    <property type="molecule type" value="Genomic_DNA"/>
</dbReference>
<comment type="similarity">
    <text evidence="1">Belongs to the peptidase A24 family.</text>
</comment>
<dbReference type="Proteomes" id="UP001162891">
    <property type="component" value="Chromosome"/>
</dbReference>
<feature type="domain" description="Prepilin type IV endopeptidase peptidase" evidence="3">
    <location>
        <begin position="11"/>
        <end position="112"/>
    </location>
</feature>
<dbReference type="InterPro" id="IPR000045">
    <property type="entry name" value="Prepilin_IV_endopep_pep"/>
</dbReference>
<evidence type="ECO:0000313" key="5">
    <source>
        <dbReference type="Proteomes" id="UP001162891"/>
    </source>
</evidence>
<keyword evidence="2" id="KW-1133">Transmembrane helix</keyword>
<dbReference type="Gene3D" id="1.20.120.1220">
    <property type="match status" value="1"/>
</dbReference>
<keyword evidence="2" id="KW-0472">Membrane</keyword>
<dbReference type="InterPro" id="IPR050882">
    <property type="entry name" value="Prepilin_peptidase/N-MTase"/>
</dbReference>
<evidence type="ECO:0000259" key="3">
    <source>
        <dbReference type="Pfam" id="PF01478"/>
    </source>
</evidence>
<dbReference type="PANTHER" id="PTHR30487">
    <property type="entry name" value="TYPE 4 PREPILIN-LIKE PROTEINS LEADER PEPTIDE-PROCESSING ENZYME"/>
    <property type="match status" value="1"/>
</dbReference>
<reference evidence="5" key="1">
    <citation type="journal article" date="2022" name="Int. J. Syst. Evol. Microbiol.">
        <title>Anaeromyxobacter oryzae sp. nov., Anaeromyxobacter diazotrophicus sp. nov. and Anaeromyxobacter paludicola sp. nov., isolated from paddy soils.</title>
        <authorList>
            <person name="Itoh H."/>
            <person name="Xu Z."/>
            <person name="Mise K."/>
            <person name="Masuda Y."/>
            <person name="Ushijima N."/>
            <person name="Hayakawa C."/>
            <person name="Shiratori Y."/>
            <person name="Senoo K."/>
        </authorList>
    </citation>
    <scope>NUCLEOTIDE SEQUENCE [LARGE SCALE GENOMIC DNA]</scope>
    <source>
        <strain evidence="5">Red232</strain>
    </source>
</reference>
<keyword evidence="5" id="KW-1185">Reference proteome</keyword>
<evidence type="ECO:0000313" key="4">
    <source>
        <dbReference type="EMBL" id="BDG01203.1"/>
    </source>
</evidence>
<dbReference type="Pfam" id="PF01478">
    <property type="entry name" value="Peptidase_A24"/>
    <property type="match status" value="1"/>
</dbReference>
<accession>A0ABM7WP06</accession>
<dbReference type="RefSeq" id="WP_248357596.1">
    <property type="nucleotide sequence ID" value="NZ_AP025591.1"/>
</dbReference>
<gene>
    <name evidence="4" type="ORF">AMOR_01990</name>
</gene>